<evidence type="ECO:0000313" key="2">
    <source>
        <dbReference type="Proteomes" id="UP000247586"/>
    </source>
</evidence>
<reference evidence="2" key="2">
    <citation type="submission" date="2020-03" db="EMBL/GenBank/DDBJ databases">
        <title>Complete Genome Sequences of Extremely Thermoacidophilic, Metal-Mobilizing Type-Strain Members of the Archaeal Family Sulfolobaceae: Acidianus brierleyi DSM-1651T, Acidianus sulfidivorans DSM-18786T, Metallosphaera hakonensis DSM-7519T, and Metallosphaera prunae DSM-10039T.</title>
        <authorList>
            <person name="Counts J.A."/>
            <person name="Kelly R.M."/>
        </authorList>
    </citation>
    <scope>NUCLEOTIDE SEQUENCE [LARGE SCALE GENOMIC DNA]</scope>
    <source>
        <strain evidence="2">HO1-1</strain>
    </source>
</reference>
<reference evidence="1 2" key="1">
    <citation type="submission" date="2018-05" db="EMBL/GenBank/DDBJ databases">
        <title>Complete Genome Sequences of Extremely Thermoacidophilic, Metal-Mobilizing Type-Strain Members of the Archaeal Family Sulfolobaceae: Acidianus brierleyi DSM-1651T, Acidianus sulfidivorans DSM-18786T, Metallosphaera hakonensis DSM-7519T, and Metallosphaera prunae DSM-10039T.</title>
        <authorList>
            <person name="Counts J.A."/>
            <person name="Kelly R.M."/>
        </authorList>
    </citation>
    <scope>NUCLEOTIDE SEQUENCE [LARGE SCALE GENOMIC DNA]</scope>
    <source>
        <strain evidence="1 2">HO1-1</strain>
    </source>
</reference>
<proteinExistence type="predicted"/>
<keyword evidence="2" id="KW-1185">Reference proteome</keyword>
<organism evidence="1 2">
    <name type="scientific">Metallosphaera hakonensis JCM 8857 = DSM 7519</name>
    <dbReference type="NCBI Taxonomy" id="1293036"/>
    <lineage>
        <taxon>Archaea</taxon>
        <taxon>Thermoproteota</taxon>
        <taxon>Thermoprotei</taxon>
        <taxon>Sulfolobales</taxon>
        <taxon>Sulfolobaceae</taxon>
        <taxon>Metallosphaera</taxon>
    </lineage>
</organism>
<sequence>MLNLVMSSLSKSSTDDLEKFLLDRASEVACLAKGGGGKVVDKTQVNNLLTSMQNFKNVEKLELLIMRQMGRGEINQGAGKRLIETIEEIKKRGVNDVVERVLDFLGYVKWAFESMEKMEACSGVNNLSSLVDKVIKGGEPQHRNFQGPKNR</sequence>
<dbReference type="KEGG" id="mhk:DFR87_01905"/>
<protein>
    <submittedName>
        <fullName evidence="1">Uncharacterized protein</fullName>
    </submittedName>
</protein>
<dbReference type="EMBL" id="CP029287">
    <property type="protein sequence ID" value="AWR98659.1"/>
    <property type="molecule type" value="Genomic_DNA"/>
</dbReference>
<evidence type="ECO:0000313" key="1">
    <source>
        <dbReference type="EMBL" id="AWR98659.1"/>
    </source>
</evidence>
<name>A0A2U9IRI8_9CREN</name>
<dbReference type="STRING" id="1293036.GCA_001315825_02329"/>
<gene>
    <name evidence="1" type="ORF">DFR87_01905</name>
</gene>
<dbReference type="AlphaFoldDB" id="A0A2U9IRI8"/>
<dbReference type="Proteomes" id="UP000247586">
    <property type="component" value="Chromosome"/>
</dbReference>
<accession>A0A2U9IRI8</accession>
<reference evidence="2" key="3">
    <citation type="submission" date="2020-03" db="EMBL/GenBank/DDBJ databases">
        <title>Sequencing and Assembly of Multiple Reported Metal-Biooxidizing Members of the Extremely Thermoacidophilic Archaeal Family Sulfolobaceae.</title>
        <authorList>
            <person name="Counts J.A."/>
            <person name="Kelly R.M."/>
        </authorList>
    </citation>
    <scope>NUCLEOTIDE SEQUENCE [LARGE SCALE GENOMIC DNA]</scope>
    <source>
        <strain evidence="2">HO1-1</strain>
    </source>
</reference>